<dbReference type="Proteomes" id="UP000887572">
    <property type="component" value="Unplaced"/>
</dbReference>
<reference evidence="3" key="1">
    <citation type="submission" date="2022-11" db="UniProtKB">
        <authorList>
            <consortium name="WormBaseParasite"/>
        </authorList>
    </citation>
    <scope>IDENTIFICATION</scope>
</reference>
<dbReference type="AlphaFoldDB" id="A0A914GVD9"/>
<dbReference type="PANTHER" id="PTHR34769">
    <property type="entry name" value="RCG42593, ISOFORM CRA_A"/>
    <property type="match status" value="1"/>
</dbReference>
<dbReference type="InterPro" id="IPR038948">
    <property type="entry name" value="POLR1D-like"/>
</dbReference>
<feature type="compositionally biased region" description="Low complexity" evidence="1">
    <location>
        <begin position="1"/>
        <end position="20"/>
    </location>
</feature>
<organism evidence="2 3">
    <name type="scientific">Globodera rostochiensis</name>
    <name type="common">Golden nematode worm</name>
    <name type="synonym">Heterodera rostochiensis</name>
    <dbReference type="NCBI Taxonomy" id="31243"/>
    <lineage>
        <taxon>Eukaryota</taxon>
        <taxon>Metazoa</taxon>
        <taxon>Ecdysozoa</taxon>
        <taxon>Nematoda</taxon>
        <taxon>Chromadorea</taxon>
        <taxon>Rhabditida</taxon>
        <taxon>Tylenchina</taxon>
        <taxon>Tylenchomorpha</taxon>
        <taxon>Tylenchoidea</taxon>
        <taxon>Heteroderidae</taxon>
        <taxon>Heteroderinae</taxon>
        <taxon>Globodera</taxon>
    </lineage>
</organism>
<evidence type="ECO:0000256" key="1">
    <source>
        <dbReference type="SAM" id="MobiDB-lite"/>
    </source>
</evidence>
<feature type="region of interest" description="Disordered" evidence="1">
    <location>
        <begin position="1"/>
        <end position="24"/>
    </location>
</feature>
<sequence length="158" mass="17811">MDSIHPSTSSSASAIECSSSVQERRRRQNVLLAKLKKRAKTHVSSTSSSSSTAVLNVGQVQSGAKISNDCEGGDEDVQLVEEEDEQKRHEELRRKAAEMLIREAKRSAQRADLYGPQGWIKPRALSTNKVFLARTLQSAELQRRDYERTLPTKRRKME</sequence>
<evidence type="ECO:0000313" key="3">
    <source>
        <dbReference type="WBParaSite" id="Gr19_v10_g1154.t1"/>
    </source>
</evidence>
<keyword evidence="2" id="KW-1185">Reference proteome</keyword>
<dbReference type="WBParaSite" id="Gr19_v10_g1154.t1">
    <property type="protein sequence ID" value="Gr19_v10_g1154.t1"/>
    <property type="gene ID" value="Gr19_v10_g1154"/>
</dbReference>
<name>A0A914GVD9_GLORO</name>
<proteinExistence type="predicted"/>
<dbReference type="PANTHER" id="PTHR34769:SF1">
    <property type="entry name" value="RNA POLYMERASE I AND III SUBUNIT D"/>
    <property type="match status" value="1"/>
</dbReference>
<protein>
    <submittedName>
        <fullName evidence="3">Uncharacterized protein</fullName>
    </submittedName>
</protein>
<evidence type="ECO:0000313" key="2">
    <source>
        <dbReference type="Proteomes" id="UP000887572"/>
    </source>
</evidence>
<accession>A0A914GVD9</accession>